<dbReference type="OMA" id="NMGSEAN"/>
<evidence type="ECO:0008006" key="3">
    <source>
        <dbReference type="Google" id="ProtNLM"/>
    </source>
</evidence>
<proteinExistence type="predicted"/>
<evidence type="ECO:0000313" key="1">
    <source>
        <dbReference type="EMBL" id="ONK74635.1"/>
    </source>
</evidence>
<dbReference type="Gramene" id="ONK74635">
    <property type="protein sequence ID" value="ONK74635"/>
    <property type="gene ID" value="A4U43_C03F8520"/>
</dbReference>
<accession>A0A5P1F8I3</accession>
<dbReference type="Pfam" id="PF12609">
    <property type="entry name" value="DUF3774"/>
    <property type="match status" value="1"/>
</dbReference>
<dbReference type="PANTHER" id="PTHR33090">
    <property type="entry name" value="DUF3774 DOMAIN PROTEIN-RELATED"/>
    <property type="match status" value="1"/>
</dbReference>
<dbReference type="EMBL" id="CM007383">
    <property type="protein sequence ID" value="ONK74635.1"/>
    <property type="molecule type" value="Genomic_DNA"/>
</dbReference>
<reference evidence="2" key="1">
    <citation type="journal article" date="2017" name="Nat. Commun.">
        <title>The asparagus genome sheds light on the origin and evolution of a young Y chromosome.</title>
        <authorList>
            <person name="Harkess A."/>
            <person name="Zhou J."/>
            <person name="Xu C."/>
            <person name="Bowers J.E."/>
            <person name="Van der Hulst R."/>
            <person name="Ayyampalayam S."/>
            <person name="Mercati F."/>
            <person name="Riccardi P."/>
            <person name="McKain M.R."/>
            <person name="Kakrana A."/>
            <person name="Tang H."/>
            <person name="Ray J."/>
            <person name="Groenendijk J."/>
            <person name="Arikit S."/>
            <person name="Mathioni S.M."/>
            <person name="Nakano M."/>
            <person name="Shan H."/>
            <person name="Telgmann-Rauber A."/>
            <person name="Kanno A."/>
            <person name="Yue Z."/>
            <person name="Chen H."/>
            <person name="Li W."/>
            <person name="Chen Y."/>
            <person name="Xu X."/>
            <person name="Zhang Y."/>
            <person name="Luo S."/>
            <person name="Chen H."/>
            <person name="Gao J."/>
            <person name="Mao Z."/>
            <person name="Pires J.C."/>
            <person name="Luo M."/>
            <person name="Kudrna D."/>
            <person name="Wing R.A."/>
            <person name="Meyers B.C."/>
            <person name="Yi K."/>
            <person name="Kong H."/>
            <person name="Lavrijsen P."/>
            <person name="Sunseri F."/>
            <person name="Falavigna A."/>
            <person name="Ye Y."/>
            <person name="Leebens-Mack J.H."/>
            <person name="Chen G."/>
        </authorList>
    </citation>
    <scope>NUCLEOTIDE SEQUENCE [LARGE SCALE GENOMIC DNA]</scope>
    <source>
        <strain evidence="2">cv. DH0086</strain>
    </source>
</reference>
<dbReference type="InterPro" id="IPR022251">
    <property type="entry name" value="DUF3774_wound-induced"/>
</dbReference>
<organism evidence="1 2">
    <name type="scientific">Asparagus officinalis</name>
    <name type="common">Garden asparagus</name>
    <dbReference type="NCBI Taxonomy" id="4686"/>
    <lineage>
        <taxon>Eukaryota</taxon>
        <taxon>Viridiplantae</taxon>
        <taxon>Streptophyta</taxon>
        <taxon>Embryophyta</taxon>
        <taxon>Tracheophyta</taxon>
        <taxon>Spermatophyta</taxon>
        <taxon>Magnoliopsida</taxon>
        <taxon>Liliopsida</taxon>
        <taxon>Asparagales</taxon>
        <taxon>Asparagaceae</taxon>
        <taxon>Asparagoideae</taxon>
        <taxon>Asparagus</taxon>
    </lineage>
</organism>
<name>A0A5P1F8I3_ASPOF</name>
<sequence>MAISVSRASWIVAASVGAVEAMKDQGGLCRWNNVLRSLHQNFKNNMGSEANRRISSSSSSSIANSVDILRKGRSIGEKAKQSEESMRQVMLCKCGKDDKKEK</sequence>
<evidence type="ECO:0000313" key="2">
    <source>
        <dbReference type="Proteomes" id="UP000243459"/>
    </source>
</evidence>
<protein>
    <recommendedName>
        <fullName evidence="3">Wound-responsive family protein</fullName>
    </recommendedName>
</protein>
<dbReference type="AlphaFoldDB" id="A0A5P1F8I3"/>
<gene>
    <name evidence="1" type="ORF">A4U43_C03F8520</name>
</gene>
<keyword evidence="2" id="KW-1185">Reference proteome</keyword>
<dbReference type="Proteomes" id="UP000243459">
    <property type="component" value="Chromosome 3"/>
</dbReference>